<evidence type="ECO:0000256" key="2">
    <source>
        <dbReference type="ARBA" id="ARBA00022679"/>
    </source>
</evidence>
<dbReference type="PANTHER" id="PTHR21328">
    <property type="entry name" value="POLY ADP-RIBOSE POLYMERASE FAMILY, MEMBER PARP"/>
    <property type="match status" value="1"/>
</dbReference>
<dbReference type="Pfam" id="PF00644">
    <property type="entry name" value="PARP"/>
    <property type="match status" value="1"/>
</dbReference>
<evidence type="ECO:0000313" key="6">
    <source>
        <dbReference type="EMBL" id="KAF2866048.1"/>
    </source>
</evidence>
<evidence type="ECO:0000256" key="4">
    <source>
        <dbReference type="ARBA" id="ARBA00023027"/>
    </source>
</evidence>
<keyword evidence="4" id="KW-0520">NAD</keyword>
<accession>A0A7C8HZA7</accession>
<dbReference type="AlphaFoldDB" id="A0A7C8HZA7"/>
<dbReference type="GO" id="GO:0003950">
    <property type="term" value="F:NAD+ poly-ADP-ribosyltransferase activity"/>
    <property type="evidence" value="ECO:0007669"/>
    <property type="project" value="InterPro"/>
</dbReference>
<keyword evidence="1" id="KW-0328">Glycosyltransferase</keyword>
<dbReference type="Gene3D" id="3.90.228.10">
    <property type="match status" value="1"/>
</dbReference>
<keyword evidence="3" id="KW-0548">Nucleotidyltransferase</keyword>
<dbReference type="OrthoDB" id="109543at2759"/>
<dbReference type="InterPro" id="IPR051838">
    <property type="entry name" value="ARTD_PARP"/>
</dbReference>
<name>A0A7C8HZA7_9PLEO</name>
<organism evidence="6 7">
    <name type="scientific">Massariosphaeria phaeospora</name>
    <dbReference type="NCBI Taxonomy" id="100035"/>
    <lineage>
        <taxon>Eukaryota</taxon>
        <taxon>Fungi</taxon>
        <taxon>Dikarya</taxon>
        <taxon>Ascomycota</taxon>
        <taxon>Pezizomycotina</taxon>
        <taxon>Dothideomycetes</taxon>
        <taxon>Pleosporomycetidae</taxon>
        <taxon>Pleosporales</taxon>
        <taxon>Pleosporales incertae sedis</taxon>
        <taxon>Massariosphaeria</taxon>
    </lineage>
</organism>
<proteinExistence type="predicted"/>
<evidence type="ECO:0000313" key="7">
    <source>
        <dbReference type="Proteomes" id="UP000481861"/>
    </source>
</evidence>
<evidence type="ECO:0000259" key="5">
    <source>
        <dbReference type="Pfam" id="PF00644"/>
    </source>
</evidence>
<comment type="caution">
    <text evidence="6">The sequence shown here is derived from an EMBL/GenBank/DDBJ whole genome shotgun (WGS) entry which is preliminary data.</text>
</comment>
<dbReference type="EMBL" id="JAADJZ010000029">
    <property type="protein sequence ID" value="KAF2866048.1"/>
    <property type="molecule type" value="Genomic_DNA"/>
</dbReference>
<evidence type="ECO:0000256" key="3">
    <source>
        <dbReference type="ARBA" id="ARBA00022695"/>
    </source>
</evidence>
<feature type="domain" description="PARP catalytic" evidence="5">
    <location>
        <begin position="973"/>
        <end position="1044"/>
    </location>
</feature>
<evidence type="ECO:0000256" key="1">
    <source>
        <dbReference type="ARBA" id="ARBA00022676"/>
    </source>
</evidence>
<sequence>MLLPHGLIIQVLTDAGCSAQLQHSVRSLLDEHRYLSVFKALAWLRSVPSFPNTQIVIALLDGLLPNWTDLRLWEPRISRITQFEQVGFTKEQKEKLGGLLSLEGPDDVTKSEVSLGQVKVEQRQRTSSSLSSQQTDATLDLLCRTQKVGPSAVDLFIHLRLHDTFDLDAFSMVKTATKWLDDLRCLDLRMLLVASQDSDSVSHQMNGFIKTLPSLQTVIPRCLNEPILVRSIEQVENVMNKAQRVFNKSLETGSGRHMGMLIHALGDVILKATSIHTVVSSHLISSIRRFPSYDSLKPVFERIRTSPRQYSVEECRFKSYLASTLGGRPVAFDSSITATTIQAEITFWKHQPDTARKDLAHAVESINAVSYSQYTSWLLVMLREDDQFIREVREIMINGMENRILRLANYLSLRRKFNLMRDETWLLLFASLINDPGPTYLENMAKSITAHAWLEFVTNLPSLVDSIRGHLPEFGVGLTHEQLSWWEALGRKKGAVQMLLRDQDQTLNPTWLYFTQHQRKIQGLLDILANQDESHSNYGKVLIFLSAEGGNVLDICDCVNALSTTSSFGHAVFARQILRALSGHGRKVSRDGLKYFIQLWTREDGPLTSGNKKSLLSLESILRLPTSIPPSVPATLRDYLKEEYTELIARGGELEKLRLKLHQSNPNLVGTILNRQKIENNTRAGRVSTTVPEDMADAVECIGPNEFEVAFPLTGLNDIHRAAKGISPDARLLIIRILIRPRSTPGVATSFCIHFEPSQKPVRTHMPWHCSSGRSPDGATCTTRPTLFTYVLSRLVDSILQTPSLQIKKIHVAVSDLISTPPDTCLVCMADMGVRLWKPATCSRNCSISLRSASLEVRLHNLLIDPKAIDLLLTSVYGAATEPQASQLLPFCPVPLTSIKLVIDSMPSMRSLATVTDLRVSIQGTDAHGKNREALLSWLCLRFRGFMLSVPDGFKVPSLGLNAEQFLIPNSNPGKEKAFKAHYKPSTGSTVVFHGTRASRLFPILSEGLQIAKSGTAMQVHGAAHGEGVYCGHDPATSWGFSTTTGPSWSQSALKNMHVLLGCELAPASAPTHGSIHVITDESRLVVRYVFLLPPSFQPPIRNHVESAMMAGFASLRTGLQS</sequence>
<dbReference type="Proteomes" id="UP000481861">
    <property type="component" value="Unassembled WGS sequence"/>
</dbReference>
<dbReference type="InterPro" id="IPR012317">
    <property type="entry name" value="Poly(ADP-ribose)pol_cat_dom"/>
</dbReference>
<keyword evidence="7" id="KW-1185">Reference proteome</keyword>
<dbReference type="GO" id="GO:0016779">
    <property type="term" value="F:nucleotidyltransferase activity"/>
    <property type="evidence" value="ECO:0007669"/>
    <property type="project" value="UniProtKB-KW"/>
</dbReference>
<reference evidence="6 7" key="1">
    <citation type="submission" date="2020-01" db="EMBL/GenBank/DDBJ databases">
        <authorList>
            <consortium name="DOE Joint Genome Institute"/>
            <person name="Haridas S."/>
            <person name="Albert R."/>
            <person name="Binder M."/>
            <person name="Bloem J."/>
            <person name="Labutti K."/>
            <person name="Salamov A."/>
            <person name="Andreopoulos B."/>
            <person name="Baker S.E."/>
            <person name="Barry K."/>
            <person name="Bills G."/>
            <person name="Bluhm B.H."/>
            <person name="Cannon C."/>
            <person name="Castanera R."/>
            <person name="Culley D.E."/>
            <person name="Daum C."/>
            <person name="Ezra D."/>
            <person name="Gonzalez J.B."/>
            <person name="Henrissat B."/>
            <person name="Kuo A."/>
            <person name="Liang C."/>
            <person name="Lipzen A."/>
            <person name="Lutzoni F."/>
            <person name="Magnuson J."/>
            <person name="Mondo S."/>
            <person name="Nolan M."/>
            <person name="Ohm R."/>
            <person name="Pangilinan J."/>
            <person name="Park H.-J.H."/>
            <person name="Ramirez L."/>
            <person name="Alfaro M."/>
            <person name="Sun H."/>
            <person name="Tritt A."/>
            <person name="Yoshinaga Y."/>
            <person name="Zwiers L.-H.L."/>
            <person name="Turgeon B.G."/>
            <person name="Goodwin S.B."/>
            <person name="Spatafora J.W."/>
            <person name="Crous P.W."/>
            <person name="Grigoriev I.V."/>
        </authorList>
    </citation>
    <scope>NUCLEOTIDE SEQUENCE [LARGE SCALE GENOMIC DNA]</scope>
    <source>
        <strain evidence="6 7">CBS 611.86</strain>
    </source>
</reference>
<gene>
    <name evidence="6" type="ORF">BDV95DRAFT_611925</name>
</gene>
<keyword evidence="2" id="KW-0808">Transferase</keyword>
<protein>
    <recommendedName>
        <fullName evidence="5">PARP catalytic domain-containing protein</fullName>
    </recommendedName>
</protein>
<dbReference type="SUPFAM" id="SSF56399">
    <property type="entry name" value="ADP-ribosylation"/>
    <property type="match status" value="1"/>
</dbReference>